<dbReference type="EMBL" id="FRFD01000010">
    <property type="protein sequence ID" value="SHO52036.1"/>
    <property type="molecule type" value="Genomic_DNA"/>
</dbReference>
<accession>A0A1M7YHH7</accession>
<evidence type="ECO:0000313" key="3">
    <source>
        <dbReference type="Proteomes" id="UP000184612"/>
    </source>
</evidence>
<feature type="transmembrane region" description="Helical" evidence="1">
    <location>
        <begin position="70"/>
        <end position="91"/>
    </location>
</feature>
<protein>
    <submittedName>
        <fullName evidence="2">Uncharacterized protein</fullName>
    </submittedName>
</protein>
<keyword evidence="1" id="KW-0472">Membrane</keyword>
<evidence type="ECO:0000313" key="2">
    <source>
        <dbReference type="EMBL" id="SHO52036.1"/>
    </source>
</evidence>
<dbReference type="STRING" id="1121345.SAMN02745217_03475"/>
<reference evidence="2 3" key="1">
    <citation type="submission" date="2016-12" db="EMBL/GenBank/DDBJ databases">
        <authorList>
            <person name="Song W.-J."/>
            <person name="Kurnit D.M."/>
        </authorList>
    </citation>
    <scope>NUCLEOTIDE SEQUENCE [LARGE SCALE GENOMIC DNA]</scope>
    <source>
        <strain evidence="2 3">DSM 12503</strain>
    </source>
</reference>
<feature type="transmembrane region" description="Helical" evidence="1">
    <location>
        <begin position="12"/>
        <end position="31"/>
    </location>
</feature>
<dbReference type="RefSeq" id="WP_073590119.1">
    <property type="nucleotide sequence ID" value="NZ_FRFD01000010.1"/>
</dbReference>
<proteinExistence type="predicted"/>
<gene>
    <name evidence="2" type="ORF">SAMN02745217_03475</name>
</gene>
<name>A0A1M7YHH7_9FIRM</name>
<feature type="transmembrane region" description="Helical" evidence="1">
    <location>
        <begin position="37"/>
        <end position="58"/>
    </location>
</feature>
<sequence length="94" mass="10642">MEKLMLKTINILLVILYAYIHVFYFTPYINAFFHGRLASWGIGLTVVGVWGIITKMIVVKSPFGDEKYKIVNGTLIIIGIIMVIIDGILLLTRI</sequence>
<organism evidence="2 3">
    <name type="scientific">Anaerocolumna xylanovorans DSM 12503</name>
    <dbReference type="NCBI Taxonomy" id="1121345"/>
    <lineage>
        <taxon>Bacteria</taxon>
        <taxon>Bacillati</taxon>
        <taxon>Bacillota</taxon>
        <taxon>Clostridia</taxon>
        <taxon>Lachnospirales</taxon>
        <taxon>Lachnospiraceae</taxon>
        <taxon>Anaerocolumna</taxon>
    </lineage>
</organism>
<keyword evidence="1" id="KW-0812">Transmembrane</keyword>
<dbReference type="Proteomes" id="UP000184612">
    <property type="component" value="Unassembled WGS sequence"/>
</dbReference>
<keyword evidence="3" id="KW-1185">Reference proteome</keyword>
<evidence type="ECO:0000256" key="1">
    <source>
        <dbReference type="SAM" id="Phobius"/>
    </source>
</evidence>
<keyword evidence="1" id="KW-1133">Transmembrane helix</keyword>
<dbReference type="AlphaFoldDB" id="A0A1M7YHH7"/>